<sequence length="381" mass="41406">MDSLTIRHTIKPLCLFSLIVITIPGAIAQSSATLYGVLSEGIGYINNQGGKSSVQEITGTSQNNRIGFRGTEDLGGGLKALFTLENGFDITSGKLQQGGRMFGRQAFVGLGSTSFGSVTLGRQYDAIYDYLGEYSMMAAAGHGLGSHIGDNDNVQGTVRYNNSVKYRTPEWKGIQAQAMYAFSNAKGFAENRLISTGFTYQTGSFKVAVAFSNLDYPGMANNASGAAADDYLGAPFLFFHTSPLNSSVGVRRQREFGAAGQYRLNAFTLNAEVTDVRFAYLDSTSLHLTNYDLNLMYYITPVLSVTAGYTYTLGTYGGYDHAPHWNLEQVSIDYFLSKRTDVGFFVDYGQVHDGQAVFYSLSPASKNAKQSLAAVSIRHKF</sequence>
<keyword evidence="4" id="KW-1134">Transmembrane beta strand</keyword>
<dbReference type="EMBL" id="JAQQCF010000012">
    <property type="protein sequence ID" value="MFM0638099.1"/>
    <property type="molecule type" value="Genomic_DNA"/>
</dbReference>
<evidence type="ECO:0000256" key="9">
    <source>
        <dbReference type="ARBA" id="ARBA00023136"/>
    </source>
</evidence>
<reference evidence="12 13" key="1">
    <citation type="journal article" date="2024" name="Chem. Sci.">
        <title>Discovery of megapolipeptins by genome mining of a Burkholderiales bacteria collection.</title>
        <authorList>
            <person name="Paulo B.S."/>
            <person name="Recchia M.J.J."/>
            <person name="Lee S."/>
            <person name="Fergusson C.H."/>
            <person name="Romanowski S.B."/>
            <person name="Hernandez A."/>
            <person name="Krull N."/>
            <person name="Liu D.Y."/>
            <person name="Cavanagh H."/>
            <person name="Bos A."/>
            <person name="Gray C.A."/>
            <person name="Murphy B.T."/>
            <person name="Linington R.G."/>
            <person name="Eustaquio A.S."/>
        </authorList>
    </citation>
    <scope>NUCLEOTIDE SEQUENCE [LARGE SCALE GENOMIC DNA]</scope>
    <source>
        <strain evidence="12 13">RL17-338-BIC-A</strain>
    </source>
</reference>
<evidence type="ECO:0000256" key="3">
    <source>
        <dbReference type="ARBA" id="ARBA00022448"/>
    </source>
</evidence>
<keyword evidence="9" id="KW-0472">Membrane</keyword>
<dbReference type="InterPro" id="IPR033900">
    <property type="entry name" value="Gram_neg_porin_domain"/>
</dbReference>
<evidence type="ECO:0000256" key="4">
    <source>
        <dbReference type="ARBA" id="ARBA00022452"/>
    </source>
</evidence>
<dbReference type="InterPro" id="IPR023614">
    <property type="entry name" value="Porin_dom_sf"/>
</dbReference>
<dbReference type="Proteomes" id="UP001629432">
    <property type="component" value="Unassembled WGS sequence"/>
</dbReference>
<proteinExistence type="predicted"/>
<name>A0ABW9DSZ9_9BURK</name>
<dbReference type="SUPFAM" id="SSF56935">
    <property type="entry name" value="Porins"/>
    <property type="match status" value="1"/>
</dbReference>
<protein>
    <submittedName>
        <fullName evidence="12">Porin</fullName>
    </submittedName>
</protein>
<keyword evidence="7" id="KW-0406">Ion transport</keyword>
<comment type="caution">
    <text evidence="12">The sequence shown here is derived from an EMBL/GenBank/DDBJ whole genome shotgun (WGS) entry which is preliminary data.</text>
</comment>
<keyword evidence="5" id="KW-0812">Transmembrane</keyword>
<dbReference type="PANTHER" id="PTHR34501">
    <property type="entry name" value="PROTEIN YDDL-RELATED"/>
    <property type="match status" value="1"/>
</dbReference>
<dbReference type="InterPro" id="IPR050298">
    <property type="entry name" value="Gram-neg_bact_OMP"/>
</dbReference>
<dbReference type="InterPro" id="IPR002299">
    <property type="entry name" value="Porin_Neis"/>
</dbReference>
<feature type="domain" description="Porin" evidence="11">
    <location>
        <begin position="24"/>
        <end position="350"/>
    </location>
</feature>
<gene>
    <name evidence="12" type="ORF">PQQ63_15465</name>
</gene>
<evidence type="ECO:0000256" key="2">
    <source>
        <dbReference type="ARBA" id="ARBA00011233"/>
    </source>
</evidence>
<comment type="subunit">
    <text evidence="2">Homotrimer.</text>
</comment>
<keyword evidence="8" id="KW-0626">Porin</keyword>
<evidence type="ECO:0000259" key="11">
    <source>
        <dbReference type="Pfam" id="PF13609"/>
    </source>
</evidence>
<evidence type="ECO:0000256" key="8">
    <source>
        <dbReference type="ARBA" id="ARBA00023114"/>
    </source>
</evidence>
<organism evidence="12 13">
    <name type="scientific">Paraburkholderia metrosideri</name>
    <dbReference type="NCBI Taxonomy" id="580937"/>
    <lineage>
        <taxon>Bacteria</taxon>
        <taxon>Pseudomonadati</taxon>
        <taxon>Pseudomonadota</taxon>
        <taxon>Betaproteobacteria</taxon>
        <taxon>Burkholderiales</taxon>
        <taxon>Burkholderiaceae</taxon>
        <taxon>Paraburkholderia</taxon>
    </lineage>
</organism>
<comment type="subcellular location">
    <subcellularLocation>
        <location evidence="1">Cell outer membrane</location>
        <topology evidence="1">Multi-pass membrane protein</topology>
    </subcellularLocation>
</comment>
<dbReference type="Gene3D" id="2.40.160.10">
    <property type="entry name" value="Porin"/>
    <property type="match status" value="1"/>
</dbReference>
<evidence type="ECO:0000313" key="12">
    <source>
        <dbReference type="EMBL" id="MFM0638099.1"/>
    </source>
</evidence>
<keyword evidence="13" id="KW-1185">Reference proteome</keyword>
<dbReference type="RefSeq" id="WP_408234369.1">
    <property type="nucleotide sequence ID" value="NZ_JAQQCF010000012.1"/>
</dbReference>
<accession>A0ABW9DSZ9</accession>
<dbReference type="PANTHER" id="PTHR34501:SF9">
    <property type="entry name" value="MAJOR OUTER MEMBRANE PROTEIN P.IA"/>
    <property type="match status" value="1"/>
</dbReference>
<dbReference type="Pfam" id="PF13609">
    <property type="entry name" value="Porin_4"/>
    <property type="match status" value="1"/>
</dbReference>
<evidence type="ECO:0000256" key="6">
    <source>
        <dbReference type="ARBA" id="ARBA00022729"/>
    </source>
</evidence>
<evidence type="ECO:0000256" key="1">
    <source>
        <dbReference type="ARBA" id="ARBA00004571"/>
    </source>
</evidence>
<dbReference type="PRINTS" id="PR00184">
    <property type="entry name" value="NEISSPPORIN"/>
</dbReference>
<evidence type="ECO:0000256" key="7">
    <source>
        <dbReference type="ARBA" id="ARBA00023065"/>
    </source>
</evidence>
<keyword evidence="3" id="KW-0813">Transport</keyword>
<keyword evidence="6" id="KW-0732">Signal</keyword>
<evidence type="ECO:0000256" key="10">
    <source>
        <dbReference type="ARBA" id="ARBA00023237"/>
    </source>
</evidence>
<evidence type="ECO:0000256" key="5">
    <source>
        <dbReference type="ARBA" id="ARBA00022692"/>
    </source>
</evidence>
<keyword evidence="10" id="KW-0998">Cell outer membrane</keyword>
<dbReference type="CDD" id="cd00342">
    <property type="entry name" value="gram_neg_porins"/>
    <property type="match status" value="1"/>
</dbReference>
<evidence type="ECO:0000313" key="13">
    <source>
        <dbReference type="Proteomes" id="UP001629432"/>
    </source>
</evidence>